<dbReference type="Proteomes" id="UP001322481">
    <property type="component" value="Chromosome"/>
</dbReference>
<dbReference type="PANTHER" id="PTHR38785">
    <property type="entry name" value="HOMOLOG OF VIRK"/>
    <property type="match status" value="1"/>
</dbReference>
<evidence type="ECO:0000313" key="2">
    <source>
        <dbReference type="Proteomes" id="UP001322481"/>
    </source>
</evidence>
<dbReference type="RefSeq" id="WP_322415293.1">
    <property type="nucleotide sequence ID" value="NZ_CP139858.1"/>
</dbReference>
<organism evidence="1 2">
    <name type="scientific">Mesorhizobium huakuii</name>
    <dbReference type="NCBI Taxonomy" id="28104"/>
    <lineage>
        <taxon>Bacteria</taxon>
        <taxon>Pseudomonadati</taxon>
        <taxon>Pseudomonadota</taxon>
        <taxon>Alphaproteobacteria</taxon>
        <taxon>Hyphomicrobiales</taxon>
        <taxon>Phyllobacteriaceae</taxon>
        <taxon>Mesorhizobium</taxon>
    </lineage>
</organism>
<reference evidence="1 2" key="1">
    <citation type="submission" date="2023-11" db="EMBL/GenBank/DDBJ databases">
        <authorList>
            <person name="Panchal A.K."/>
            <person name="Meaney J.S."/>
            <person name="Karas B.J."/>
            <person name="diCenzo G.C."/>
        </authorList>
    </citation>
    <scope>NUCLEOTIDE SEQUENCE [LARGE SCALE GENOMIC DNA]</scope>
    <source>
        <strain evidence="1 2">NZP2235</strain>
    </source>
</reference>
<dbReference type="PANTHER" id="PTHR38785:SF1">
    <property type="entry name" value="HOMOLOG OF VIRK"/>
    <property type="match status" value="1"/>
</dbReference>
<dbReference type="InterPro" id="IPR007488">
    <property type="entry name" value="DUF535"/>
</dbReference>
<proteinExistence type="predicted"/>
<sequence length="335" mass="36902">MSFETSERAWLRETAGVLSQILGLCGRLGVRQSRIFLTRFACKPVSFFKWFRFLAGFRRRHGLGCPHDDLLRKKPYKFFALGLPGHRGFDLLAGHFNLAAAGLPREMLEAAWRGRTMAIGQVTGRRDAYTLTMRLSVHSGASHEGAFSIGLTRQSDRLDLVRLSFILYPLGASPLGASPLGADPLGIGRYTVAIGGLQGSREPAAKRAVIDATRDLCGLRPKDAALLVMEGIAIGGGADHVLGVCDARHTINFRALDKRAGKRADMDQYWSDRGGRQGGEFGFAMPVRNRDMAAPVSRREVYKFEFLNIGKSLFASPLGLNEVPLDRPIERTFVR</sequence>
<gene>
    <name evidence="1" type="ORF">U0R22_004707</name>
</gene>
<dbReference type="Pfam" id="PF04393">
    <property type="entry name" value="DUF535"/>
    <property type="match status" value="2"/>
</dbReference>
<dbReference type="EMBL" id="CP139858">
    <property type="protein sequence ID" value="WQC00500.1"/>
    <property type="molecule type" value="Genomic_DNA"/>
</dbReference>
<protein>
    <submittedName>
        <fullName evidence="1">DUF535 family protein</fullName>
    </submittedName>
</protein>
<accession>A0ABZ0VW65</accession>
<keyword evidence="2" id="KW-1185">Reference proteome</keyword>
<evidence type="ECO:0000313" key="1">
    <source>
        <dbReference type="EMBL" id="WQC00500.1"/>
    </source>
</evidence>
<name>A0ABZ0VW65_9HYPH</name>